<sequence length="339" mass="37536">MSMADLKHFITKSMVETSKLDACFDIFLVEVREIRGVALHEVLNFSEYRGKNAGKLRKAAGTLRKNIDSLLPGFLNLPAGSNILEDEKLKQKLHDRVYRLASGNRYLSNSEFGKQSYYASQKSILDTLVSRCSRQSLHGGDKSEPVSLSQIAFEKSCQELGQLISGEKASATFACGGAVSIGDNLPPGTHDVSPPVRISWTAKDGSCLHQVMLAITGGSPVGTERLTQLVFDCEVASFGKGEKNIVDLTYRNAGKIDPSQFLNSFHPADFKILDDVEQLLVPSFNCLRESQLPFRRLKAELYKLNGQTATFRNMSTPLDPKRRLGLSLFAYRLHSKVED</sequence>
<proteinExistence type="predicted"/>
<evidence type="ECO:0000313" key="1">
    <source>
        <dbReference type="EMBL" id="CEJ61283.1"/>
    </source>
</evidence>
<reference evidence="2" key="1">
    <citation type="journal article" date="2015" name="Genome Announc.">
        <title>Draft genome sequence of the fungus Penicillium brasilianum MG11.</title>
        <authorList>
            <person name="Horn F."/>
            <person name="Linde J."/>
            <person name="Mattern D.J."/>
            <person name="Walther G."/>
            <person name="Guthke R."/>
            <person name="Brakhage A.A."/>
            <person name="Valiante V."/>
        </authorList>
    </citation>
    <scope>NUCLEOTIDE SEQUENCE [LARGE SCALE GENOMIC DNA]</scope>
    <source>
        <strain evidence="2">MG11</strain>
    </source>
</reference>
<evidence type="ECO:0000313" key="2">
    <source>
        <dbReference type="Proteomes" id="UP000042958"/>
    </source>
</evidence>
<dbReference type="AlphaFoldDB" id="A0A0F7TX67"/>
<dbReference type="EMBL" id="CDHK01000010">
    <property type="protein sequence ID" value="CEJ61283.1"/>
    <property type="molecule type" value="Genomic_DNA"/>
</dbReference>
<organism evidence="1 2">
    <name type="scientific">Penicillium brasilianum</name>
    <dbReference type="NCBI Taxonomy" id="104259"/>
    <lineage>
        <taxon>Eukaryota</taxon>
        <taxon>Fungi</taxon>
        <taxon>Dikarya</taxon>
        <taxon>Ascomycota</taxon>
        <taxon>Pezizomycotina</taxon>
        <taxon>Eurotiomycetes</taxon>
        <taxon>Eurotiomycetidae</taxon>
        <taxon>Eurotiales</taxon>
        <taxon>Aspergillaceae</taxon>
        <taxon>Penicillium</taxon>
    </lineage>
</organism>
<gene>
    <name evidence="1" type="ORF">PMG11_09820</name>
</gene>
<dbReference type="OrthoDB" id="27483at2759"/>
<protein>
    <submittedName>
        <fullName evidence="1">Uncharacterized protein</fullName>
    </submittedName>
</protein>
<dbReference type="Proteomes" id="UP000042958">
    <property type="component" value="Unassembled WGS sequence"/>
</dbReference>
<accession>A0A0F7TX67</accession>
<name>A0A0F7TX67_PENBI</name>
<keyword evidence="2" id="KW-1185">Reference proteome</keyword>